<feature type="transmembrane region" description="Helical" evidence="1">
    <location>
        <begin position="52"/>
        <end position="71"/>
    </location>
</feature>
<protein>
    <submittedName>
        <fullName evidence="2">Uncharacterized protein</fullName>
    </submittedName>
</protein>
<dbReference type="AlphaFoldDB" id="L1NL42"/>
<feature type="transmembrane region" description="Helical" evidence="1">
    <location>
        <begin position="21"/>
        <end position="46"/>
    </location>
</feature>
<dbReference type="HOGENOM" id="CLU_168969_0_0_10"/>
<reference evidence="2 3" key="1">
    <citation type="submission" date="2012-05" db="EMBL/GenBank/DDBJ databases">
        <authorList>
            <person name="Weinstock G."/>
            <person name="Sodergren E."/>
            <person name="Lobos E.A."/>
            <person name="Fulton L."/>
            <person name="Fulton R."/>
            <person name="Courtney L."/>
            <person name="Fronick C."/>
            <person name="O'Laughlin M."/>
            <person name="Godfrey J."/>
            <person name="Wilson R.M."/>
            <person name="Miner T."/>
            <person name="Farmer C."/>
            <person name="Delehaunty K."/>
            <person name="Cordes M."/>
            <person name="Minx P."/>
            <person name="Tomlinson C."/>
            <person name="Chen J."/>
            <person name="Wollam A."/>
            <person name="Pepin K.H."/>
            <person name="Bhonagiri V."/>
            <person name="Zhang X."/>
            <person name="Suruliraj S."/>
            <person name="Warren W."/>
            <person name="Mitreva M."/>
            <person name="Mardis E.R."/>
            <person name="Wilson R.K."/>
        </authorList>
    </citation>
    <scope>NUCLEOTIDE SEQUENCE [LARGE SCALE GENOMIC DNA]</scope>
    <source>
        <strain evidence="2 3">F0055</strain>
    </source>
</reference>
<dbReference type="EMBL" id="AMEP01000020">
    <property type="protein sequence ID" value="EKY03887.1"/>
    <property type="molecule type" value="Genomic_DNA"/>
</dbReference>
<organism evidence="2 3">
    <name type="scientific">Hoylesella saccharolytica F0055</name>
    <dbReference type="NCBI Taxonomy" id="1127699"/>
    <lineage>
        <taxon>Bacteria</taxon>
        <taxon>Pseudomonadati</taxon>
        <taxon>Bacteroidota</taxon>
        <taxon>Bacteroidia</taxon>
        <taxon>Bacteroidales</taxon>
        <taxon>Prevotellaceae</taxon>
        <taxon>Hoylesella</taxon>
    </lineage>
</organism>
<comment type="caution">
    <text evidence="2">The sequence shown here is derived from an EMBL/GenBank/DDBJ whole genome shotgun (WGS) entry which is preliminary data.</text>
</comment>
<keyword evidence="1" id="KW-0812">Transmembrane</keyword>
<dbReference type="Proteomes" id="UP000010433">
    <property type="component" value="Unassembled WGS sequence"/>
</dbReference>
<name>L1NL42_9BACT</name>
<evidence type="ECO:0000313" key="2">
    <source>
        <dbReference type="EMBL" id="EKY03887.1"/>
    </source>
</evidence>
<sequence length="72" mass="8519">METRFRANKKLYNYDKEPDRFLGIRNILNIIFMLGAVIGLIFYFFIHQTTGTIVILTAMAFKVVECILRFIR</sequence>
<evidence type="ECO:0000313" key="3">
    <source>
        <dbReference type="Proteomes" id="UP000010433"/>
    </source>
</evidence>
<dbReference type="PATRIC" id="fig|1127699.3.peg.173"/>
<dbReference type="OrthoDB" id="1081286at2"/>
<dbReference type="STRING" id="1127699.HMPREF9151_00196"/>
<proteinExistence type="predicted"/>
<evidence type="ECO:0000256" key="1">
    <source>
        <dbReference type="SAM" id="Phobius"/>
    </source>
</evidence>
<dbReference type="RefSeq" id="WP_009162679.1">
    <property type="nucleotide sequence ID" value="NZ_KB291001.1"/>
</dbReference>
<gene>
    <name evidence="2" type="ORF">HMPREF9151_00196</name>
</gene>
<keyword evidence="1" id="KW-1133">Transmembrane helix</keyword>
<keyword evidence="1" id="KW-0472">Membrane</keyword>
<keyword evidence="3" id="KW-1185">Reference proteome</keyword>
<accession>L1NL42</accession>